<proteinExistence type="predicted"/>
<evidence type="ECO:0000313" key="5">
    <source>
        <dbReference type="Proteomes" id="UP000031366"/>
    </source>
</evidence>
<dbReference type="InterPro" id="IPR029063">
    <property type="entry name" value="SAM-dependent_MTases_sf"/>
</dbReference>
<accession>A0A0C1TYZ4</accession>
<keyword evidence="1 4" id="KW-0489">Methyltransferase</keyword>
<sequence>MINKIWFYSKIGYKLIKKEVVSRDEYKEEYDKVSDTYHLWLKEMSRYTDNIIHSKYIETDSELKILDFACGTGYITKSLLNKSIKYKITSVDQSNKMLEKLLNTNNLRVTAIQSDGIEFLKTTNEKYDVIFFGWALSYFDHNELLKLFNRVLKPRGILAIITNVEGTLDKIESIFLKVMSEKQKEVIKPMDIKLNLPKGKSGLVKWCSQYGFKALEVEEGEVFFNFKEPEELLQWLNITGAAAGTRKIFKNYNEVKPLIIEKIKKEKYKNGAYEINHKFAYGVFRKE</sequence>
<evidence type="ECO:0000259" key="3">
    <source>
        <dbReference type="Pfam" id="PF13649"/>
    </source>
</evidence>
<reference evidence="4 5" key="1">
    <citation type="journal article" date="2015" name="Infect. Genet. Evol.">
        <title>Genomic sequences of six botulinum neurotoxin-producing strains representing three clostridial species illustrate the mobility and diversity of botulinum neurotoxin genes.</title>
        <authorList>
            <person name="Smith T.J."/>
            <person name="Hill K.K."/>
            <person name="Xie G."/>
            <person name="Foley B.T."/>
            <person name="Williamson C.H."/>
            <person name="Foster J.T."/>
            <person name="Johnson S.L."/>
            <person name="Chertkov O."/>
            <person name="Teshima H."/>
            <person name="Gibbons H.S."/>
            <person name="Johnsky L.A."/>
            <person name="Karavis M.A."/>
            <person name="Smith L.A."/>
        </authorList>
    </citation>
    <scope>NUCLEOTIDE SEQUENCE [LARGE SCALE GENOMIC DNA]</scope>
    <source>
        <strain evidence="4 5">CDC 2741</strain>
    </source>
</reference>
<dbReference type="RefSeq" id="WP_052268173.1">
    <property type="nucleotide sequence ID" value="NZ_AYSO01000018.1"/>
</dbReference>
<protein>
    <submittedName>
        <fullName evidence="4">Methyltransferase domain protein</fullName>
    </submittedName>
</protein>
<dbReference type="Pfam" id="PF13649">
    <property type="entry name" value="Methyltransf_25"/>
    <property type="match status" value="1"/>
</dbReference>
<feature type="domain" description="Methyltransferase" evidence="3">
    <location>
        <begin position="65"/>
        <end position="156"/>
    </location>
</feature>
<keyword evidence="5" id="KW-1185">Reference proteome</keyword>
<dbReference type="AlphaFoldDB" id="A0A0C1TYZ4"/>
<dbReference type="GO" id="GO:0032259">
    <property type="term" value="P:methylation"/>
    <property type="evidence" value="ECO:0007669"/>
    <property type="project" value="UniProtKB-KW"/>
</dbReference>
<dbReference type="Gene3D" id="3.40.50.150">
    <property type="entry name" value="Vaccinia Virus protein VP39"/>
    <property type="match status" value="1"/>
</dbReference>
<dbReference type="CDD" id="cd02440">
    <property type="entry name" value="AdoMet_MTases"/>
    <property type="match status" value="1"/>
</dbReference>
<dbReference type="OrthoDB" id="9774345at2"/>
<evidence type="ECO:0000256" key="1">
    <source>
        <dbReference type="ARBA" id="ARBA00022603"/>
    </source>
</evidence>
<comment type="caution">
    <text evidence="4">The sequence shown here is derived from an EMBL/GenBank/DDBJ whole genome shotgun (WGS) entry which is preliminary data.</text>
</comment>
<organism evidence="4 5">
    <name type="scientific">Clostridium argentinense CDC 2741</name>
    <dbReference type="NCBI Taxonomy" id="1418104"/>
    <lineage>
        <taxon>Bacteria</taxon>
        <taxon>Bacillati</taxon>
        <taxon>Bacillota</taxon>
        <taxon>Clostridia</taxon>
        <taxon>Eubacteriales</taxon>
        <taxon>Clostridiaceae</taxon>
        <taxon>Clostridium</taxon>
    </lineage>
</organism>
<dbReference type="SUPFAM" id="SSF53335">
    <property type="entry name" value="S-adenosyl-L-methionine-dependent methyltransferases"/>
    <property type="match status" value="1"/>
</dbReference>
<keyword evidence="2 4" id="KW-0808">Transferase</keyword>
<dbReference type="Proteomes" id="UP000031366">
    <property type="component" value="Unassembled WGS sequence"/>
</dbReference>
<dbReference type="EMBL" id="AYSO01000018">
    <property type="protein sequence ID" value="KIE45869.1"/>
    <property type="molecule type" value="Genomic_DNA"/>
</dbReference>
<dbReference type="STRING" id="29341.RSJ17_02030"/>
<evidence type="ECO:0000256" key="2">
    <source>
        <dbReference type="ARBA" id="ARBA00022679"/>
    </source>
</evidence>
<evidence type="ECO:0000313" key="4">
    <source>
        <dbReference type="EMBL" id="KIE45869.1"/>
    </source>
</evidence>
<gene>
    <name evidence="4" type="ORF">U732_2320</name>
</gene>
<dbReference type="GO" id="GO:0008168">
    <property type="term" value="F:methyltransferase activity"/>
    <property type="evidence" value="ECO:0007669"/>
    <property type="project" value="UniProtKB-KW"/>
</dbReference>
<dbReference type="PANTHER" id="PTHR43861">
    <property type="entry name" value="TRANS-ACONITATE 2-METHYLTRANSFERASE-RELATED"/>
    <property type="match status" value="1"/>
</dbReference>
<dbReference type="PANTHER" id="PTHR43861:SF1">
    <property type="entry name" value="TRANS-ACONITATE 2-METHYLTRANSFERASE"/>
    <property type="match status" value="1"/>
</dbReference>
<dbReference type="InterPro" id="IPR041698">
    <property type="entry name" value="Methyltransf_25"/>
</dbReference>
<name>A0A0C1TYZ4_9CLOT</name>